<organism evidence="2">
    <name type="scientific">Setaria italica</name>
    <name type="common">Foxtail millet</name>
    <name type="synonym">Panicum italicum</name>
    <dbReference type="NCBI Taxonomy" id="4555"/>
    <lineage>
        <taxon>Eukaryota</taxon>
        <taxon>Viridiplantae</taxon>
        <taxon>Streptophyta</taxon>
        <taxon>Embryophyta</taxon>
        <taxon>Tracheophyta</taxon>
        <taxon>Spermatophyta</taxon>
        <taxon>Magnoliopsida</taxon>
        <taxon>Liliopsida</taxon>
        <taxon>Poales</taxon>
        <taxon>Poaceae</taxon>
        <taxon>PACMAD clade</taxon>
        <taxon>Panicoideae</taxon>
        <taxon>Panicodae</taxon>
        <taxon>Paniceae</taxon>
        <taxon>Cenchrinae</taxon>
        <taxon>Setaria</taxon>
    </lineage>
</organism>
<reference evidence="2" key="1">
    <citation type="journal article" date="2012" name="Nat. Biotechnol.">
        <title>Reference genome sequence of the model plant Setaria.</title>
        <authorList>
            <person name="Bennetzen J.L."/>
            <person name="Schmutz J."/>
            <person name="Wang H."/>
            <person name="Percifield R."/>
            <person name="Hawkins J."/>
            <person name="Pontaroli A.C."/>
            <person name="Estep M."/>
            <person name="Feng L."/>
            <person name="Vaughn J.N."/>
            <person name="Grimwood J."/>
            <person name="Jenkins J."/>
            <person name="Barry K."/>
            <person name="Lindquist E."/>
            <person name="Hellsten U."/>
            <person name="Deshpande S."/>
            <person name="Wang X."/>
            <person name="Wu X."/>
            <person name="Mitros T."/>
            <person name="Triplett J."/>
            <person name="Yang X."/>
            <person name="Ye C.Y."/>
            <person name="Mauro-Herrera M."/>
            <person name="Wang L."/>
            <person name="Li P."/>
            <person name="Sharma M."/>
            <person name="Sharma R."/>
            <person name="Ronald P.C."/>
            <person name="Panaud O."/>
            <person name="Kellogg E.A."/>
            <person name="Brutnell T.P."/>
            <person name="Doust A.N."/>
            <person name="Tuskan G.A."/>
            <person name="Rokhsar D."/>
            <person name="Devos K.M."/>
        </authorList>
    </citation>
    <scope>NUCLEOTIDE SEQUENCE [LARGE SCALE GENOMIC DNA]</scope>
    <source>
        <strain evidence="2">Yugu1</strain>
    </source>
</reference>
<sequence>MLAWPKWSTCRASPNQAIPFVAKTHGTLTERKRTTPAGLDHSRAKRNGALRLTAPRHAKPKQKLEKHTLLASPLYVPPIPSPFHRSDFASCKLRLEVTTRFPVPGGRWRPF</sequence>
<dbReference type="AlphaFoldDB" id="A0A368QHX6"/>
<gene>
    <name evidence="2" type="ORF">SETIT_3G213300v2</name>
</gene>
<evidence type="ECO:0000313" key="2">
    <source>
        <dbReference type="EMBL" id="RCV17348.1"/>
    </source>
</evidence>
<evidence type="ECO:0000256" key="1">
    <source>
        <dbReference type="SAM" id="MobiDB-lite"/>
    </source>
</evidence>
<dbReference type="OrthoDB" id="6372431at2759"/>
<proteinExistence type="predicted"/>
<reference evidence="2" key="2">
    <citation type="submission" date="2015-07" db="EMBL/GenBank/DDBJ databases">
        <authorList>
            <person name="Noorani M."/>
        </authorList>
    </citation>
    <scope>NUCLEOTIDE SEQUENCE</scope>
    <source>
        <strain evidence="2">Yugu1</strain>
    </source>
</reference>
<dbReference type="EMBL" id="CM003530">
    <property type="protein sequence ID" value="RCV17348.1"/>
    <property type="molecule type" value="Genomic_DNA"/>
</dbReference>
<protein>
    <submittedName>
        <fullName evidence="2">Uncharacterized protein</fullName>
    </submittedName>
</protein>
<accession>A0A368QHX6</accession>
<feature type="region of interest" description="Disordered" evidence="1">
    <location>
        <begin position="30"/>
        <end position="49"/>
    </location>
</feature>
<name>A0A368QHX6_SETIT</name>